<dbReference type="HOGENOM" id="CLU_3385655_0_0_1"/>
<reference evidence="2" key="1">
    <citation type="journal article" date="2012" name="Nat. Biotechnol.">
        <title>Reference genome sequence of the model plant Setaria.</title>
        <authorList>
            <person name="Bennetzen J.L."/>
            <person name="Schmutz J."/>
            <person name="Wang H."/>
            <person name="Percifield R."/>
            <person name="Hawkins J."/>
            <person name="Pontaroli A.C."/>
            <person name="Estep M."/>
            <person name="Feng L."/>
            <person name="Vaughn J.N."/>
            <person name="Grimwood J."/>
            <person name="Jenkins J."/>
            <person name="Barry K."/>
            <person name="Lindquist E."/>
            <person name="Hellsten U."/>
            <person name="Deshpande S."/>
            <person name="Wang X."/>
            <person name="Wu X."/>
            <person name="Mitros T."/>
            <person name="Triplett J."/>
            <person name="Yang X."/>
            <person name="Ye C.Y."/>
            <person name="Mauro-Herrera M."/>
            <person name="Wang L."/>
            <person name="Li P."/>
            <person name="Sharma M."/>
            <person name="Sharma R."/>
            <person name="Ronald P.C."/>
            <person name="Panaud O."/>
            <person name="Kellogg E.A."/>
            <person name="Brutnell T.P."/>
            <person name="Doust A.N."/>
            <person name="Tuskan G.A."/>
            <person name="Rokhsar D."/>
            <person name="Devos K.M."/>
        </authorList>
    </citation>
    <scope>NUCLEOTIDE SEQUENCE [LARGE SCALE GENOMIC DNA]</scope>
    <source>
        <strain evidence="2">cv. Yugu1</strain>
    </source>
</reference>
<name>K3YF40_SETIT</name>
<dbReference type="Gramene" id="KQK96242">
    <property type="protein sequence ID" value="KQK96242"/>
    <property type="gene ID" value="SETIT_012857mg"/>
</dbReference>
<evidence type="ECO:0000313" key="2">
    <source>
        <dbReference type="Proteomes" id="UP000004995"/>
    </source>
</evidence>
<sequence length="33" mass="3955">MVNMLYQQFVQGVTQIEVPALYYLQHVKARERT</sequence>
<accession>K3YF40</accession>
<dbReference type="EnsemblPlants" id="KQK96242">
    <property type="protein sequence ID" value="KQK96242"/>
    <property type="gene ID" value="SETIT_012857mg"/>
</dbReference>
<reference evidence="1" key="2">
    <citation type="submission" date="2018-08" db="UniProtKB">
        <authorList>
            <consortium name="EnsemblPlants"/>
        </authorList>
    </citation>
    <scope>IDENTIFICATION</scope>
    <source>
        <strain evidence="1">Yugu1</strain>
    </source>
</reference>
<dbReference type="AlphaFoldDB" id="K3YF40"/>
<proteinExistence type="predicted"/>
<protein>
    <submittedName>
        <fullName evidence="1">Uncharacterized protein</fullName>
    </submittedName>
</protein>
<keyword evidence="2" id="KW-1185">Reference proteome</keyword>
<evidence type="ECO:0000313" key="1">
    <source>
        <dbReference type="EnsemblPlants" id="KQK96242"/>
    </source>
</evidence>
<dbReference type="InParanoid" id="K3YF40"/>
<dbReference type="Proteomes" id="UP000004995">
    <property type="component" value="Unassembled WGS sequence"/>
</dbReference>
<organism evidence="1 2">
    <name type="scientific">Setaria italica</name>
    <name type="common">Foxtail millet</name>
    <name type="synonym">Panicum italicum</name>
    <dbReference type="NCBI Taxonomy" id="4555"/>
    <lineage>
        <taxon>Eukaryota</taxon>
        <taxon>Viridiplantae</taxon>
        <taxon>Streptophyta</taxon>
        <taxon>Embryophyta</taxon>
        <taxon>Tracheophyta</taxon>
        <taxon>Spermatophyta</taxon>
        <taxon>Magnoliopsida</taxon>
        <taxon>Liliopsida</taxon>
        <taxon>Poales</taxon>
        <taxon>Poaceae</taxon>
        <taxon>PACMAD clade</taxon>
        <taxon>Panicoideae</taxon>
        <taxon>Panicodae</taxon>
        <taxon>Paniceae</taxon>
        <taxon>Cenchrinae</taxon>
        <taxon>Setaria</taxon>
    </lineage>
</organism>
<dbReference type="EMBL" id="AGNK02004061">
    <property type="status" value="NOT_ANNOTATED_CDS"/>
    <property type="molecule type" value="Genomic_DNA"/>
</dbReference>